<evidence type="ECO:0000313" key="1">
    <source>
        <dbReference type="EMBL" id="KAH6926990.1"/>
    </source>
</evidence>
<keyword evidence="2" id="KW-1185">Reference proteome</keyword>
<gene>
    <name evidence="1" type="ORF">HPB50_024575</name>
</gene>
<accession>A0ACB7RXP6</accession>
<name>A0ACB7RXP6_HYAAI</name>
<dbReference type="EMBL" id="CM023487">
    <property type="protein sequence ID" value="KAH6926990.1"/>
    <property type="molecule type" value="Genomic_DNA"/>
</dbReference>
<dbReference type="Proteomes" id="UP000821845">
    <property type="component" value="Chromosome 7"/>
</dbReference>
<proteinExistence type="predicted"/>
<sequence>MDQDSYRSIEGVWLHKIFKEENFRSAINYKPREGDIFVVSYPKCGTNWTHFIVYNILTRARPVVDLADFRRMCPFIDANGSAVAEGSFRTGPIMTHSPLRVIQRANCAKYIYITRNPYDCAASYYHFLKGITPKTTAVSFDKFLSLFLTGKLLAEATKVTAARASRVDPTLRSKFEPSPCL</sequence>
<organism evidence="1 2">
    <name type="scientific">Hyalomma asiaticum</name>
    <name type="common">Tick</name>
    <dbReference type="NCBI Taxonomy" id="266040"/>
    <lineage>
        <taxon>Eukaryota</taxon>
        <taxon>Metazoa</taxon>
        <taxon>Ecdysozoa</taxon>
        <taxon>Arthropoda</taxon>
        <taxon>Chelicerata</taxon>
        <taxon>Arachnida</taxon>
        <taxon>Acari</taxon>
        <taxon>Parasitiformes</taxon>
        <taxon>Ixodida</taxon>
        <taxon>Ixodoidea</taxon>
        <taxon>Ixodidae</taxon>
        <taxon>Hyalomminae</taxon>
        <taxon>Hyalomma</taxon>
    </lineage>
</organism>
<reference evidence="1" key="1">
    <citation type="submission" date="2020-05" db="EMBL/GenBank/DDBJ databases">
        <title>Large-scale comparative analyses of tick genomes elucidate their genetic diversity and vector capacities.</title>
        <authorList>
            <person name="Jia N."/>
            <person name="Wang J."/>
            <person name="Shi W."/>
            <person name="Du L."/>
            <person name="Sun Y."/>
            <person name="Zhan W."/>
            <person name="Jiang J."/>
            <person name="Wang Q."/>
            <person name="Zhang B."/>
            <person name="Ji P."/>
            <person name="Sakyi L.B."/>
            <person name="Cui X."/>
            <person name="Yuan T."/>
            <person name="Jiang B."/>
            <person name="Yang W."/>
            <person name="Lam T.T.-Y."/>
            <person name="Chang Q."/>
            <person name="Ding S."/>
            <person name="Wang X."/>
            <person name="Zhu J."/>
            <person name="Ruan X."/>
            <person name="Zhao L."/>
            <person name="Wei J."/>
            <person name="Que T."/>
            <person name="Du C."/>
            <person name="Cheng J."/>
            <person name="Dai P."/>
            <person name="Han X."/>
            <person name="Huang E."/>
            <person name="Gao Y."/>
            <person name="Liu J."/>
            <person name="Shao H."/>
            <person name="Ye R."/>
            <person name="Li L."/>
            <person name="Wei W."/>
            <person name="Wang X."/>
            <person name="Wang C."/>
            <person name="Yang T."/>
            <person name="Huo Q."/>
            <person name="Li W."/>
            <person name="Guo W."/>
            <person name="Chen H."/>
            <person name="Zhou L."/>
            <person name="Ni X."/>
            <person name="Tian J."/>
            <person name="Zhou Y."/>
            <person name="Sheng Y."/>
            <person name="Liu T."/>
            <person name="Pan Y."/>
            <person name="Xia L."/>
            <person name="Li J."/>
            <person name="Zhao F."/>
            <person name="Cao W."/>
        </authorList>
    </citation>
    <scope>NUCLEOTIDE SEQUENCE</scope>
    <source>
        <strain evidence="1">Hyas-2018</strain>
    </source>
</reference>
<evidence type="ECO:0000313" key="2">
    <source>
        <dbReference type="Proteomes" id="UP000821845"/>
    </source>
</evidence>
<comment type="caution">
    <text evidence="1">The sequence shown here is derived from an EMBL/GenBank/DDBJ whole genome shotgun (WGS) entry which is preliminary data.</text>
</comment>
<protein>
    <submittedName>
        <fullName evidence="1">Uncharacterized protein</fullName>
    </submittedName>
</protein>